<dbReference type="Gene3D" id="3.30.40.10">
    <property type="entry name" value="Zinc/RING finger domain, C3HC4 (zinc finger)"/>
    <property type="match status" value="1"/>
</dbReference>
<evidence type="ECO:0000256" key="3">
    <source>
        <dbReference type="ARBA" id="ARBA00004177"/>
    </source>
</evidence>
<keyword evidence="9" id="KW-0479">Metal-binding</keyword>
<evidence type="ECO:0000256" key="6">
    <source>
        <dbReference type="ARBA" id="ARBA00012483"/>
    </source>
</evidence>
<dbReference type="PANTHER" id="PTHR46661">
    <property type="entry name" value="E3 UBIQUITIN-PROTEIN LIGASE ZNRF1-LIKE PROTEIN"/>
    <property type="match status" value="1"/>
</dbReference>
<evidence type="ECO:0000256" key="9">
    <source>
        <dbReference type="ARBA" id="ARBA00022723"/>
    </source>
</evidence>
<keyword evidence="10" id="KW-0967">Endosome</keyword>
<keyword evidence="8" id="KW-0519">Myristate</keyword>
<evidence type="ECO:0000256" key="18">
    <source>
        <dbReference type="ARBA" id="ARBA00042177"/>
    </source>
</evidence>
<proteinExistence type="predicted"/>
<feature type="compositionally biased region" description="Low complexity" evidence="21">
    <location>
        <begin position="58"/>
        <end position="68"/>
    </location>
</feature>
<evidence type="ECO:0000256" key="16">
    <source>
        <dbReference type="ARBA" id="ARBA00023288"/>
    </source>
</evidence>
<keyword evidence="25" id="KW-1185">Reference proteome</keyword>
<accession>A0A267E8P3</accession>
<dbReference type="GO" id="GO:0005764">
    <property type="term" value="C:lysosome"/>
    <property type="evidence" value="ECO:0007669"/>
    <property type="project" value="UniProtKB-SubCell"/>
</dbReference>
<dbReference type="InterPro" id="IPR013083">
    <property type="entry name" value="Znf_RING/FYVE/PHD"/>
</dbReference>
<evidence type="ECO:0000256" key="19">
    <source>
        <dbReference type="ARBA" id="ARBA00042305"/>
    </source>
</evidence>
<dbReference type="EC" id="2.3.2.27" evidence="6"/>
<evidence type="ECO:0000313" key="25">
    <source>
        <dbReference type="Proteomes" id="UP000215902"/>
    </source>
</evidence>
<dbReference type="PANTHER" id="PTHR46661:SF4">
    <property type="entry name" value="RING-TYPE DOMAIN-CONTAINING PROTEIN"/>
    <property type="match status" value="1"/>
</dbReference>
<dbReference type="AlphaFoldDB" id="A0A267E8P3"/>
<feature type="compositionally biased region" description="Low complexity" evidence="21">
    <location>
        <begin position="120"/>
        <end position="130"/>
    </location>
</feature>
<keyword evidence="16" id="KW-0449">Lipoprotein</keyword>
<keyword evidence="11 20" id="KW-0863">Zinc-finger</keyword>
<dbReference type="SUPFAM" id="SSF57850">
    <property type="entry name" value="RING/U-box"/>
    <property type="match status" value="1"/>
</dbReference>
<evidence type="ECO:0000256" key="11">
    <source>
        <dbReference type="ARBA" id="ARBA00022771"/>
    </source>
</evidence>
<dbReference type="GO" id="GO:0008270">
    <property type="term" value="F:zinc ion binding"/>
    <property type="evidence" value="ECO:0007669"/>
    <property type="project" value="UniProtKB-KW"/>
</dbReference>
<comment type="catalytic activity">
    <reaction evidence="1">
        <text>S-ubiquitinyl-[E2 ubiquitin-conjugating enzyme]-L-cysteine + [acceptor protein]-L-lysine = [E2 ubiquitin-conjugating enzyme]-L-cysteine + N(6)-ubiquitinyl-[acceptor protein]-L-lysine.</text>
        <dbReference type="EC" id="2.3.2.27"/>
    </reaction>
</comment>
<dbReference type="Pfam" id="PF13639">
    <property type="entry name" value="zf-RING_2"/>
    <property type="match status" value="1"/>
</dbReference>
<dbReference type="InterPro" id="IPR001841">
    <property type="entry name" value="Znf_RING"/>
</dbReference>
<dbReference type="GO" id="GO:0005768">
    <property type="term" value="C:endosome"/>
    <property type="evidence" value="ECO:0007669"/>
    <property type="project" value="UniProtKB-SubCell"/>
</dbReference>
<dbReference type="PROSITE" id="PS50089">
    <property type="entry name" value="ZF_RING_2"/>
    <property type="match status" value="1"/>
</dbReference>
<reference evidence="24 25" key="1">
    <citation type="submission" date="2017-06" db="EMBL/GenBank/DDBJ databases">
        <title>A platform for efficient transgenesis in Macrostomum lignano, a flatworm model organism for stem cell research.</title>
        <authorList>
            <person name="Berezikov E."/>
        </authorList>
    </citation>
    <scope>NUCLEOTIDE SEQUENCE [LARGE SCALE GENOMIC DNA]</scope>
    <source>
        <strain evidence="24">DV1</strain>
        <tissue evidence="24">Whole organism</tissue>
    </source>
</reference>
<dbReference type="Proteomes" id="UP000215902">
    <property type="component" value="Unassembled WGS sequence"/>
</dbReference>
<comment type="subcellular location">
    <subcellularLocation>
        <location evidence="3">Endosome</location>
    </subcellularLocation>
    <subcellularLocation>
        <location evidence="4">Lysosome</location>
    </subcellularLocation>
    <subcellularLocation>
        <location evidence="2">Membrane</location>
        <topology evidence="2">Peripheral membrane protein</topology>
    </subcellularLocation>
</comment>
<feature type="region of interest" description="Disordered" evidence="21">
    <location>
        <begin position="1"/>
        <end position="130"/>
    </location>
</feature>
<evidence type="ECO:0000256" key="14">
    <source>
        <dbReference type="ARBA" id="ARBA00023136"/>
    </source>
</evidence>
<dbReference type="GO" id="GO:0016020">
    <property type="term" value="C:membrane"/>
    <property type="evidence" value="ECO:0007669"/>
    <property type="project" value="UniProtKB-SubCell"/>
</dbReference>
<evidence type="ECO:0000313" key="23">
    <source>
        <dbReference type="EMBL" id="PAA56798.1"/>
    </source>
</evidence>
<sequence length="241" mass="25607">MGVGSSRVPLPPPGQPAGPSARQGGGGPSGSRPRIHSHVSMQPPDGEPGGSGLHHHLQQYLQQQQQGASGSGRHRSRSLDFLSGRPIGGAGRNSDDEFDSEDEVDDGPVIVSGGPRPPRQRGAAAAAAGSAGRQHHAALLRQHLGLPSSFYRSDIRCPVCSKTVPHDEIEVHLVVCLTKPRISYNEDVLSEDKGAECAICLDDLCQGDTIARLPCLCIYHKGCIDEWFKRSRSCPEHPGDG</sequence>
<dbReference type="EMBL" id="NIVC01002571">
    <property type="protein sequence ID" value="PAA56798.1"/>
    <property type="molecule type" value="Genomic_DNA"/>
</dbReference>
<dbReference type="STRING" id="282301.A0A267E8P3"/>
<evidence type="ECO:0000256" key="21">
    <source>
        <dbReference type="SAM" id="MobiDB-lite"/>
    </source>
</evidence>
<evidence type="ECO:0000256" key="8">
    <source>
        <dbReference type="ARBA" id="ARBA00022707"/>
    </source>
</evidence>
<organism evidence="24 25">
    <name type="scientific">Macrostomum lignano</name>
    <dbReference type="NCBI Taxonomy" id="282301"/>
    <lineage>
        <taxon>Eukaryota</taxon>
        <taxon>Metazoa</taxon>
        <taxon>Spiralia</taxon>
        <taxon>Lophotrochozoa</taxon>
        <taxon>Platyhelminthes</taxon>
        <taxon>Rhabditophora</taxon>
        <taxon>Macrostomorpha</taxon>
        <taxon>Macrostomida</taxon>
        <taxon>Macrostomidae</taxon>
        <taxon>Macrostomum</taxon>
    </lineage>
</organism>
<gene>
    <name evidence="24" type="ORF">BOX15_Mlig020733g1</name>
    <name evidence="23" type="ORF">BOX15_Mlig022313g1</name>
</gene>
<dbReference type="OrthoDB" id="10057496at2759"/>
<evidence type="ECO:0000256" key="1">
    <source>
        <dbReference type="ARBA" id="ARBA00000900"/>
    </source>
</evidence>
<evidence type="ECO:0000256" key="12">
    <source>
        <dbReference type="ARBA" id="ARBA00022786"/>
    </source>
</evidence>
<evidence type="ECO:0000256" key="4">
    <source>
        <dbReference type="ARBA" id="ARBA00004371"/>
    </source>
</evidence>
<dbReference type="GO" id="GO:0043161">
    <property type="term" value="P:proteasome-mediated ubiquitin-dependent protein catabolic process"/>
    <property type="evidence" value="ECO:0007669"/>
    <property type="project" value="TreeGrafter"/>
</dbReference>
<keyword evidence="13" id="KW-0862">Zinc</keyword>
<keyword evidence="14" id="KW-0472">Membrane</keyword>
<dbReference type="Gene3D" id="3.30.160.60">
    <property type="entry name" value="Classic Zinc Finger"/>
    <property type="match status" value="1"/>
</dbReference>
<dbReference type="EMBL" id="NIVC01002439">
    <property type="protein sequence ID" value="PAA57868.1"/>
    <property type="molecule type" value="Genomic_DNA"/>
</dbReference>
<evidence type="ECO:0000259" key="22">
    <source>
        <dbReference type="PROSITE" id="PS50089"/>
    </source>
</evidence>
<feature type="domain" description="RING-type" evidence="22">
    <location>
        <begin position="197"/>
        <end position="237"/>
    </location>
</feature>
<evidence type="ECO:0000256" key="20">
    <source>
        <dbReference type="PROSITE-ProRule" id="PRU00175"/>
    </source>
</evidence>
<evidence type="ECO:0000256" key="13">
    <source>
        <dbReference type="ARBA" id="ARBA00022833"/>
    </source>
</evidence>
<feature type="compositionally biased region" description="Acidic residues" evidence="21">
    <location>
        <begin position="96"/>
        <end position="106"/>
    </location>
</feature>
<dbReference type="GO" id="GO:0070936">
    <property type="term" value="P:protein K48-linked ubiquitination"/>
    <property type="evidence" value="ECO:0007669"/>
    <property type="project" value="TreeGrafter"/>
</dbReference>
<dbReference type="GO" id="GO:0061630">
    <property type="term" value="F:ubiquitin protein ligase activity"/>
    <property type="evidence" value="ECO:0007669"/>
    <property type="project" value="UniProtKB-EC"/>
</dbReference>
<keyword evidence="15" id="KW-0458">Lysosome</keyword>
<protein>
    <recommendedName>
        <fullName evidence="17">E3 ubiquitin-protein ligase ZNRF1</fullName>
        <ecNumber evidence="6">2.3.2.27</ecNumber>
    </recommendedName>
    <alternativeName>
        <fullName evidence="18">RING-type E3 ubiquitin transferase ZNRF1</fullName>
    </alternativeName>
    <alternativeName>
        <fullName evidence="19">Zinc/RING finger protein 1</fullName>
    </alternativeName>
</protein>
<evidence type="ECO:0000256" key="17">
    <source>
        <dbReference type="ARBA" id="ARBA00040227"/>
    </source>
</evidence>
<evidence type="ECO:0000313" key="24">
    <source>
        <dbReference type="EMBL" id="PAA57868.1"/>
    </source>
</evidence>
<dbReference type="FunFam" id="3.30.40.10:FF:000235">
    <property type="entry name" value="E3 ubiquitin-protein ligase ZNRF1"/>
    <property type="match status" value="1"/>
</dbReference>
<evidence type="ECO:0000256" key="2">
    <source>
        <dbReference type="ARBA" id="ARBA00004170"/>
    </source>
</evidence>
<name>A0A267E8P3_9PLAT</name>
<dbReference type="InterPro" id="IPR051878">
    <property type="entry name" value="ZNRF_ubiq-protein_ligase"/>
</dbReference>
<evidence type="ECO:0000256" key="15">
    <source>
        <dbReference type="ARBA" id="ARBA00023228"/>
    </source>
</evidence>
<comment type="caution">
    <text evidence="24">The sequence shown here is derived from an EMBL/GenBank/DDBJ whole genome shotgun (WGS) entry which is preliminary data.</text>
</comment>
<evidence type="ECO:0000256" key="7">
    <source>
        <dbReference type="ARBA" id="ARBA00022679"/>
    </source>
</evidence>
<comment type="pathway">
    <text evidence="5">Protein modification; protein ubiquitination.</text>
</comment>
<evidence type="ECO:0000256" key="5">
    <source>
        <dbReference type="ARBA" id="ARBA00004906"/>
    </source>
</evidence>
<evidence type="ECO:0000256" key="10">
    <source>
        <dbReference type="ARBA" id="ARBA00022753"/>
    </source>
</evidence>
<keyword evidence="12" id="KW-0833">Ubl conjugation pathway</keyword>
<keyword evidence="7" id="KW-0808">Transferase</keyword>